<feature type="compositionally biased region" description="Basic and acidic residues" evidence="1">
    <location>
        <begin position="123"/>
        <end position="132"/>
    </location>
</feature>
<keyword evidence="2" id="KW-0472">Membrane</keyword>
<dbReference type="Gene3D" id="3.30.1150.10">
    <property type="match status" value="1"/>
</dbReference>
<sequence length="324" mass="35359">MDEVDTTPRAVVLSALLHVGIVAFLWLATLSCANWESFFGALRLPPWMNPVTCSKPVALPGPVIEATLVGPAGAPLPAPAKPAKAKVEPPKVSVAGAPPPQIPQPQPPKPEPVKVLPPPPKQPDVKDQEKVVAEAQQKAEQAQKEQEERERQRMAELEAQQQKARELLKQLEQIKQQRLAAERKSKLEQQRLQQLADLKKEQAKQSSREAPVTDATVPEAEQARSGMAGQDNSLLAQYQAALVSVITQNWLRPDNIPKGAVCPIHIVQIPGGEVISAKVDPSCPYDDLGRRSVENAVGKASPLPYKGYESVFQRDITLNFTVQD</sequence>
<feature type="compositionally biased region" description="Pro residues" evidence="1">
    <location>
        <begin position="97"/>
        <end position="122"/>
    </location>
</feature>
<gene>
    <name evidence="3" type="ORF">MBSD_1358</name>
    <name evidence="4" type="ORF">MBSD_n0339</name>
</gene>
<evidence type="ECO:0000256" key="2">
    <source>
        <dbReference type="SAM" id="Phobius"/>
    </source>
</evidence>
<accession>A0A0K8QK20</accession>
<organism evidence="4">
    <name type="scientific">Mizugakiibacter sediminis</name>
    <dbReference type="NCBI Taxonomy" id="1475481"/>
    <lineage>
        <taxon>Bacteria</taxon>
        <taxon>Pseudomonadati</taxon>
        <taxon>Pseudomonadota</taxon>
        <taxon>Gammaproteobacteria</taxon>
        <taxon>Lysobacterales</taxon>
        <taxon>Rhodanobacteraceae</taxon>
        <taxon>Mizugakiibacter</taxon>
    </lineage>
</organism>
<dbReference type="STRING" id="1475481.GCA_000953855_00343"/>
<dbReference type="EMBL" id="DF970146">
    <property type="protein sequence ID" value="GAP65051.1"/>
    <property type="molecule type" value="Genomic_DNA"/>
</dbReference>
<proteinExistence type="predicted"/>
<evidence type="ECO:0000313" key="5">
    <source>
        <dbReference type="Proteomes" id="UP000253740"/>
    </source>
</evidence>
<feature type="region of interest" description="Disordered" evidence="1">
    <location>
        <begin position="78"/>
        <end position="158"/>
    </location>
</feature>
<feature type="region of interest" description="Disordered" evidence="1">
    <location>
        <begin position="198"/>
        <end position="228"/>
    </location>
</feature>
<dbReference type="OrthoDB" id="5948502at2"/>
<reference evidence="4" key="2">
    <citation type="submission" date="2015-08" db="EMBL/GenBank/DDBJ databases">
        <title>Complete DNA Sequence of Pseudomonas syringae pv. actinidiae, the Causal Agent of Kiwifruit Canker Disease.</title>
        <authorList>
            <person name="Rikkerink E.H.A."/>
            <person name="Fineran P.C."/>
        </authorList>
    </citation>
    <scope>NUCLEOTIDE SEQUENCE</scope>
    <source>
        <strain evidence="4">SkMP5</strain>
    </source>
</reference>
<feature type="compositionally biased region" description="Basic and acidic residues" evidence="1">
    <location>
        <begin position="198"/>
        <end position="207"/>
    </location>
</feature>
<dbReference type="Proteomes" id="UP000253740">
    <property type="component" value="Unassembled WGS sequence"/>
</dbReference>
<evidence type="ECO:0000256" key="1">
    <source>
        <dbReference type="SAM" id="MobiDB-lite"/>
    </source>
</evidence>
<keyword evidence="3" id="KW-0261">Viral envelope protein</keyword>
<dbReference type="HOGENOM" id="CLU_834054_0_0_6"/>
<keyword evidence="5" id="KW-1185">Reference proteome</keyword>
<evidence type="ECO:0000313" key="3">
    <source>
        <dbReference type="EMBL" id="GAN44822.1"/>
    </source>
</evidence>
<dbReference type="RefSeq" id="WP_062534493.1">
    <property type="nucleotide sequence ID" value="NZ_DF970146.1"/>
</dbReference>
<protein>
    <submittedName>
        <fullName evidence="3">Cell envelope protein TolA</fullName>
    </submittedName>
    <submittedName>
        <fullName evidence="4">Putative autotransporter</fullName>
    </submittedName>
</protein>
<dbReference type="AlphaFoldDB" id="A0A0K8QK20"/>
<feature type="compositionally biased region" description="Basic and acidic residues" evidence="1">
    <location>
        <begin position="141"/>
        <end position="156"/>
    </location>
</feature>
<keyword evidence="2" id="KW-1133">Transmembrane helix</keyword>
<keyword evidence="3" id="KW-0946">Virion</keyword>
<reference evidence="3" key="1">
    <citation type="submission" date="2015-03" db="EMBL/GenBank/DDBJ databases">
        <title>Draft genome sequence of Mizugakiibacter sediminis skMP5.</title>
        <authorList>
            <person name="Watanabe T."/>
            <person name="Kojima H."/>
            <person name="Fukui M."/>
        </authorList>
    </citation>
    <scope>NUCLEOTIDE SEQUENCE</scope>
    <source>
        <strain evidence="3">SkMP5</strain>
    </source>
</reference>
<dbReference type="EMBL" id="DF952378">
    <property type="protein sequence ID" value="GAN44822.1"/>
    <property type="molecule type" value="Genomic_DNA"/>
</dbReference>
<dbReference type="SUPFAM" id="SSF74653">
    <property type="entry name" value="TolA/TonB C-terminal domain"/>
    <property type="match status" value="1"/>
</dbReference>
<dbReference type="Pfam" id="PF13103">
    <property type="entry name" value="TonB_2"/>
    <property type="match status" value="1"/>
</dbReference>
<feature type="transmembrane region" description="Helical" evidence="2">
    <location>
        <begin position="12"/>
        <end position="33"/>
    </location>
</feature>
<name>A0A0K8QK20_9GAMM</name>
<evidence type="ECO:0000313" key="4">
    <source>
        <dbReference type="EMBL" id="GAP65051.1"/>
    </source>
</evidence>
<keyword evidence="2" id="KW-0812">Transmembrane</keyword>